<dbReference type="InterPro" id="IPR010496">
    <property type="entry name" value="AL/BT2_dom"/>
</dbReference>
<evidence type="ECO:0000256" key="1">
    <source>
        <dbReference type="SAM" id="MobiDB-lite"/>
    </source>
</evidence>
<sequence>MNLPATLALVTLLIPQFTSALEPEETRLGFIALSDGKTFDGWKQDGNWEIQDGAFARVRPKGGMVYEKALVPDDFELRFEWKVSALCNSGVYYRPGQVEYQILDDAHPGHGDNPRQSAASIFFCMGPSKRATRPVGEWNTARIICKGSVIEHWLNEERVISFDYNDPKWAEEVGLLRIRGGDLTGRGGKLSLQDHGHDVAFRNLRMRTIPAEEKLTPDPAFKPLPVTGAALEKEQGRVRGMLEKASKSNADKKAQ</sequence>
<evidence type="ECO:0000313" key="4">
    <source>
        <dbReference type="Proteomes" id="UP000295662"/>
    </source>
</evidence>
<feature type="domain" description="3-keto-alpha-glucoside-1,2-lyase/3-keto-2-hydroxy-glucal hydratase" evidence="2">
    <location>
        <begin position="29"/>
        <end position="207"/>
    </location>
</feature>
<gene>
    <name evidence="3" type="ORF">EI77_03990</name>
</gene>
<name>A0A4V3FE56_9BACT</name>
<comment type="caution">
    <text evidence="3">The sequence shown here is derived from an EMBL/GenBank/DDBJ whole genome shotgun (WGS) entry which is preliminary data.</text>
</comment>
<dbReference type="RefSeq" id="WP_133796982.1">
    <property type="nucleotide sequence ID" value="NZ_SOCA01000010.1"/>
</dbReference>
<evidence type="ECO:0000313" key="3">
    <source>
        <dbReference type="EMBL" id="TDU64540.1"/>
    </source>
</evidence>
<dbReference type="OrthoDB" id="176168at2"/>
<dbReference type="Proteomes" id="UP000295662">
    <property type="component" value="Unassembled WGS sequence"/>
</dbReference>
<evidence type="ECO:0000259" key="2">
    <source>
        <dbReference type="Pfam" id="PF06439"/>
    </source>
</evidence>
<dbReference type="Gene3D" id="2.60.120.560">
    <property type="entry name" value="Exo-inulinase, domain 1"/>
    <property type="match status" value="1"/>
</dbReference>
<dbReference type="EMBL" id="SOCA01000010">
    <property type="protein sequence ID" value="TDU64540.1"/>
    <property type="molecule type" value="Genomic_DNA"/>
</dbReference>
<feature type="region of interest" description="Disordered" evidence="1">
    <location>
        <begin position="233"/>
        <end position="255"/>
    </location>
</feature>
<protein>
    <submittedName>
        <fullName evidence="3">Uncharacterized protein DUF1080</fullName>
    </submittedName>
</protein>
<dbReference type="Pfam" id="PF06439">
    <property type="entry name" value="3keto-disac_hyd"/>
    <property type="match status" value="1"/>
</dbReference>
<proteinExistence type="predicted"/>
<keyword evidence="4" id="KW-1185">Reference proteome</keyword>
<dbReference type="AlphaFoldDB" id="A0A4V3FE56"/>
<dbReference type="GO" id="GO:0016787">
    <property type="term" value="F:hydrolase activity"/>
    <property type="evidence" value="ECO:0007669"/>
    <property type="project" value="InterPro"/>
</dbReference>
<accession>A0A4V3FE56</accession>
<reference evidence="3 4" key="1">
    <citation type="submission" date="2019-03" db="EMBL/GenBank/DDBJ databases">
        <title>Genomic Encyclopedia of Archaeal and Bacterial Type Strains, Phase II (KMG-II): from individual species to whole genera.</title>
        <authorList>
            <person name="Goeker M."/>
        </authorList>
    </citation>
    <scope>NUCLEOTIDE SEQUENCE [LARGE SCALE GENOMIC DNA]</scope>
    <source>
        <strain evidence="3 4">ATCC 25309</strain>
    </source>
</reference>
<organism evidence="3 4">
    <name type="scientific">Prosthecobacter fusiformis</name>
    <dbReference type="NCBI Taxonomy" id="48464"/>
    <lineage>
        <taxon>Bacteria</taxon>
        <taxon>Pseudomonadati</taxon>
        <taxon>Verrucomicrobiota</taxon>
        <taxon>Verrucomicrobiia</taxon>
        <taxon>Verrucomicrobiales</taxon>
        <taxon>Verrucomicrobiaceae</taxon>
        <taxon>Prosthecobacter</taxon>
    </lineage>
</organism>